<feature type="domain" description="ResB-like" evidence="7">
    <location>
        <begin position="29"/>
        <end position="525"/>
    </location>
</feature>
<dbReference type="InterPro" id="IPR023494">
    <property type="entry name" value="Cyt_c_bgen_Ccs1/CcsB/ResB"/>
</dbReference>
<keyword evidence="2 6" id="KW-0812">Transmembrane</keyword>
<protein>
    <submittedName>
        <fullName evidence="8">Cytochrome c biogenesis protein ResB</fullName>
    </submittedName>
</protein>
<keyword evidence="3" id="KW-0201">Cytochrome c-type biogenesis</keyword>
<sequence>MTTKTYRPSPVQRFVVTPLRKVWRELTAMRTALVLLFLLALAAVPGALLPQRDLNEGKTAQYIADRGTLGVWMDKVGLFDVFGSGWFTAIYLLLFISLVGCLTPRIWEHFQALRTQPVPAPRNLTRLPRHITETVDGAPAELAERVTANLRGWRRTTRELPASKAYPDGAVEVSAEKGYLREFGNLTFHFALLALLVTIAAGKMFGYEGTRILVAGDDQMLCNTSTAVYDSFRAGAMVDGTDLSEFCVKVENFEAKFLDTGQPDMYTSQVRYTTDIRSPQDTWEQGTIRVNEPLRVAGDRVYVLGNGYAPTFTVTFPNGETRTQTAPFLPQDTQTMLSEGAMRFETPAGMFPDEDERRKNQIAVDGLFAPDPAFHSTLLLSQSPIVNDPQVAVRVYQGDAGLDTGQAQSVYELDRRLIDQGRLVRKASVNLKQGESATLPDGTKVTYDGYRRWVSMQVSHDPGQTSVLVSAIVMIAGLLVSMLVRRRRIWIRLVPAVTEGDQRRTVVEVAGLARTDQAGWGEGFDEQARALLVEGGRLRPGGL</sequence>
<keyword evidence="4 6" id="KW-1133">Transmembrane helix</keyword>
<proteinExistence type="predicted"/>
<evidence type="ECO:0000256" key="4">
    <source>
        <dbReference type="ARBA" id="ARBA00022989"/>
    </source>
</evidence>
<keyword evidence="9" id="KW-1185">Reference proteome</keyword>
<dbReference type="Pfam" id="PF05140">
    <property type="entry name" value="ResB"/>
    <property type="match status" value="1"/>
</dbReference>
<comment type="subcellular location">
    <subcellularLocation>
        <location evidence="1">Membrane</location>
        <topology evidence="1">Multi-pass membrane protein</topology>
    </subcellularLocation>
</comment>
<dbReference type="InterPro" id="IPR007816">
    <property type="entry name" value="ResB-like_domain"/>
</dbReference>
<evidence type="ECO:0000313" key="8">
    <source>
        <dbReference type="EMBL" id="GAA4744472.1"/>
    </source>
</evidence>
<evidence type="ECO:0000256" key="6">
    <source>
        <dbReference type="SAM" id="Phobius"/>
    </source>
</evidence>
<dbReference type="PANTHER" id="PTHR31566:SF0">
    <property type="entry name" value="CYTOCHROME C BIOGENESIS PROTEIN CCS1, CHLOROPLASTIC"/>
    <property type="match status" value="1"/>
</dbReference>
<name>A0ABP8Z294_9ACTN</name>
<feature type="transmembrane region" description="Helical" evidence="6">
    <location>
        <begin position="465"/>
        <end position="484"/>
    </location>
</feature>
<evidence type="ECO:0000256" key="3">
    <source>
        <dbReference type="ARBA" id="ARBA00022748"/>
    </source>
</evidence>
<evidence type="ECO:0000256" key="5">
    <source>
        <dbReference type="ARBA" id="ARBA00023136"/>
    </source>
</evidence>
<reference evidence="9" key="1">
    <citation type="journal article" date="2019" name="Int. J. Syst. Evol. Microbiol.">
        <title>The Global Catalogue of Microorganisms (GCM) 10K type strain sequencing project: providing services to taxonomists for standard genome sequencing and annotation.</title>
        <authorList>
            <consortium name="The Broad Institute Genomics Platform"/>
            <consortium name="The Broad Institute Genome Sequencing Center for Infectious Disease"/>
            <person name="Wu L."/>
            <person name="Ma J."/>
        </authorList>
    </citation>
    <scope>NUCLEOTIDE SEQUENCE [LARGE SCALE GENOMIC DNA]</scope>
    <source>
        <strain evidence="9">JCM 18077</strain>
    </source>
</reference>
<evidence type="ECO:0000256" key="2">
    <source>
        <dbReference type="ARBA" id="ARBA00022692"/>
    </source>
</evidence>
<feature type="transmembrane region" description="Helical" evidence="6">
    <location>
        <begin position="86"/>
        <end position="107"/>
    </location>
</feature>
<keyword evidence="5 6" id="KW-0472">Membrane</keyword>
<dbReference type="PANTHER" id="PTHR31566">
    <property type="entry name" value="CYTOCHROME C BIOGENESIS PROTEIN CCS1, CHLOROPLASTIC"/>
    <property type="match status" value="1"/>
</dbReference>
<evidence type="ECO:0000259" key="7">
    <source>
        <dbReference type="Pfam" id="PF05140"/>
    </source>
</evidence>
<accession>A0ABP8Z294</accession>
<comment type="caution">
    <text evidence="8">The sequence shown here is derived from an EMBL/GenBank/DDBJ whole genome shotgun (WGS) entry which is preliminary data.</text>
</comment>
<organism evidence="8 9">
    <name type="scientific">Gordonia alkaliphila</name>
    <dbReference type="NCBI Taxonomy" id="1053547"/>
    <lineage>
        <taxon>Bacteria</taxon>
        <taxon>Bacillati</taxon>
        <taxon>Actinomycetota</taxon>
        <taxon>Actinomycetes</taxon>
        <taxon>Mycobacteriales</taxon>
        <taxon>Gordoniaceae</taxon>
        <taxon>Gordonia</taxon>
    </lineage>
</organism>
<dbReference type="Proteomes" id="UP001500822">
    <property type="component" value="Unassembled WGS sequence"/>
</dbReference>
<feature type="transmembrane region" description="Helical" evidence="6">
    <location>
        <begin position="186"/>
        <end position="205"/>
    </location>
</feature>
<gene>
    <name evidence="8" type="ORF">GCM10023217_11740</name>
</gene>
<dbReference type="RefSeq" id="WP_345312771.1">
    <property type="nucleotide sequence ID" value="NZ_BAABIE010000004.1"/>
</dbReference>
<dbReference type="EMBL" id="BAABIE010000004">
    <property type="protein sequence ID" value="GAA4744472.1"/>
    <property type="molecule type" value="Genomic_DNA"/>
</dbReference>
<evidence type="ECO:0000313" key="9">
    <source>
        <dbReference type="Proteomes" id="UP001500822"/>
    </source>
</evidence>
<evidence type="ECO:0000256" key="1">
    <source>
        <dbReference type="ARBA" id="ARBA00004141"/>
    </source>
</evidence>